<gene>
    <name evidence="6" type="ORF">Tco_0840998</name>
</gene>
<evidence type="ECO:0000256" key="1">
    <source>
        <dbReference type="ARBA" id="ARBA00022801"/>
    </source>
</evidence>
<keyword evidence="2" id="KW-0175">Coiled coil</keyword>
<keyword evidence="1" id="KW-0378">Hydrolase</keyword>
<evidence type="ECO:0000256" key="2">
    <source>
        <dbReference type="SAM" id="Coils"/>
    </source>
</evidence>
<reference evidence="6" key="2">
    <citation type="submission" date="2022-01" db="EMBL/GenBank/DDBJ databases">
        <authorList>
            <person name="Yamashiro T."/>
            <person name="Shiraishi A."/>
            <person name="Satake H."/>
            <person name="Nakayama K."/>
        </authorList>
    </citation>
    <scope>NUCLEOTIDE SEQUENCE</scope>
</reference>
<dbReference type="InterPro" id="IPR002921">
    <property type="entry name" value="Fungal_lipase-type"/>
</dbReference>
<feature type="coiled-coil region" evidence="2">
    <location>
        <begin position="475"/>
        <end position="505"/>
    </location>
</feature>
<keyword evidence="7" id="KW-1185">Reference proteome</keyword>
<feature type="coiled-coil region" evidence="2">
    <location>
        <begin position="408"/>
        <end position="442"/>
    </location>
</feature>
<dbReference type="InterPro" id="IPR029058">
    <property type="entry name" value="AB_hydrolase_fold"/>
</dbReference>
<evidence type="ECO:0000259" key="4">
    <source>
        <dbReference type="Pfam" id="PF01764"/>
    </source>
</evidence>
<sequence length="1122" mass="126058">MRPCFSDNGNVNVVTQQPTNYSGWSVENNDPIKPNDSNPKPKLVTGLAFAVFSVTKSGSVSKWKMTTQQEPLSSAEETDTVEEYDGSKDDNTILEGKTVSPAPQVLPGKVLVPAVVDQVQAQTLAALQVLKVRILYDDHIVIFDDEAYIVVDQVHGQTLAALQSAASNSKVVIEGNVQPGDICTRREYARWLVSASSALSRSTMSKVYPAMYIQNVTELAFDDITPEDPDFSSIQGLAEAGLIGSKLSRYDMNPSDQDESLLNFCPESSPLSRQDLVSWKMSLEKRVLPVADRMILQQCSGFIDIDKINPDAWPALIADLSAGEQGIVSLAFGYTRLFQPDKPVTKAQAAVALASGEASDVVCEELARIEAESIAEKAVAAHTALVEQVEKDLNAKFEKDLLLEMERITTVEEMAEDVKQELESLKAEREKENLKIMEERAAVDSEIEVFSKLRHEVEEQLSSIMSNKVEILHEKERLNKLLTDVEIENEEIAKLQHELEIERKALSMARSWAEDEAKRTREQAKVLDEARDHWKSQGIKIVVDQDLHEDANAGATWLRAGDQLSIEGTKNRAQNLVDKLRPLTTDLKGKSKEIIDRIIQKVLYFISQLKEWTSKAGKHVEEAEIAQCLVNQLTHFQRNGHNLDYSFLDHMMLNVIASVSTMSIACCVPILECVYCIACARWAWKRCLHTAGHDSETWGLATSEEFEPVPRLCRYILAVYEDDLRCPLWEPPGGYGIDPNCIILKRTYDDTHGRAPPYLLYLDHAHADIVIGIEAINLAIRKIKGFSESGDIEELCWRIPEYTLTLTGHSLGSGVAALLAMVVVKNRDKLGNIDRKRVRCYSIAPARCMSLNLAVRYADIINSVDDFLPRTATPLEDIFKSVFCLPCLLCLRCIRDTCTSEEKKIKDPRRLYAPGRLYHIVERKPFRCGRIPPIVRTAVPVDGRFEHIVLSCNATSDHAIIWIEREANRALDIMLEKDPIMEIPPKQKMERQETLAREHSDEYKAALQRAVSLAVPDAVLPSQYGTFQDIEEGEDSGRRERPGESWDDLIELRREKWHGVAERGGRKELRNKEVVNAAIDLSRVVPPNTIDPSRVTQLSWQPRVSLYNGFLSDEECQHLISL</sequence>
<dbReference type="Pfam" id="PF03893">
    <property type="entry name" value="Lipase3_N"/>
    <property type="match status" value="1"/>
</dbReference>
<dbReference type="Proteomes" id="UP001151760">
    <property type="component" value="Unassembled WGS sequence"/>
</dbReference>
<dbReference type="SUPFAM" id="SSF53474">
    <property type="entry name" value="alpha/beta-Hydrolases"/>
    <property type="match status" value="1"/>
</dbReference>
<protein>
    <submittedName>
        <fullName evidence="6">Centrosomal protein</fullName>
    </submittedName>
</protein>
<dbReference type="Gene3D" id="3.40.50.1820">
    <property type="entry name" value="alpha/beta hydrolase"/>
    <property type="match status" value="1"/>
</dbReference>
<dbReference type="PANTHER" id="PTHR33740:SF3">
    <property type="entry name" value="GPI-ANCHORED ADHESIN-LIKE PROTEIN"/>
    <property type="match status" value="1"/>
</dbReference>
<feature type="domain" description="Fungal lipase-type" evidence="4">
    <location>
        <begin position="790"/>
        <end position="871"/>
    </location>
</feature>
<feature type="non-terminal residue" evidence="6">
    <location>
        <position position="1122"/>
    </location>
</feature>
<proteinExistence type="predicted"/>
<accession>A0ABQ5AW69</accession>
<dbReference type="EMBL" id="BQNB010012677">
    <property type="protein sequence ID" value="GJT06536.1"/>
    <property type="molecule type" value="Genomic_DNA"/>
</dbReference>
<dbReference type="InterPro" id="IPR005592">
    <property type="entry name" value="Mono/diacylglycerol_lipase_N"/>
</dbReference>
<feature type="domain" description="Mono-/di-acylglycerol lipase N-terminal" evidence="5">
    <location>
        <begin position="671"/>
        <end position="736"/>
    </location>
</feature>
<feature type="region of interest" description="Disordered" evidence="3">
    <location>
        <begin position="65"/>
        <end position="92"/>
    </location>
</feature>
<evidence type="ECO:0000313" key="6">
    <source>
        <dbReference type="EMBL" id="GJT06536.1"/>
    </source>
</evidence>
<organism evidence="6 7">
    <name type="scientific">Tanacetum coccineum</name>
    <dbReference type="NCBI Taxonomy" id="301880"/>
    <lineage>
        <taxon>Eukaryota</taxon>
        <taxon>Viridiplantae</taxon>
        <taxon>Streptophyta</taxon>
        <taxon>Embryophyta</taxon>
        <taxon>Tracheophyta</taxon>
        <taxon>Spermatophyta</taxon>
        <taxon>Magnoliopsida</taxon>
        <taxon>eudicotyledons</taxon>
        <taxon>Gunneridae</taxon>
        <taxon>Pentapetalae</taxon>
        <taxon>asterids</taxon>
        <taxon>campanulids</taxon>
        <taxon>Asterales</taxon>
        <taxon>Asteraceae</taxon>
        <taxon>Asteroideae</taxon>
        <taxon>Anthemideae</taxon>
        <taxon>Anthemidinae</taxon>
        <taxon>Tanacetum</taxon>
    </lineage>
</organism>
<dbReference type="PANTHER" id="PTHR33740">
    <property type="entry name" value="GPI-ANCHORED ADHESIN-LIKE PROTEIN"/>
    <property type="match status" value="1"/>
</dbReference>
<comment type="caution">
    <text evidence="6">The sequence shown here is derived from an EMBL/GenBank/DDBJ whole genome shotgun (WGS) entry which is preliminary data.</text>
</comment>
<dbReference type="Pfam" id="PF01764">
    <property type="entry name" value="Lipase_3"/>
    <property type="match status" value="1"/>
</dbReference>
<evidence type="ECO:0000256" key="3">
    <source>
        <dbReference type="SAM" id="MobiDB-lite"/>
    </source>
</evidence>
<evidence type="ECO:0000313" key="7">
    <source>
        <dbReference type="Proteomes" id="UP001151760"/>
    </source>
</evidence>
<evidence type="ECO:0000259" key="5">
    <source>
        <dbReference type="Pfam" id="PF03893"/>
    </source>
</evidence>
<reference evidence="6" key="1">
    <citation type="journal article" date="2022" name="Int. J. Mol. Sci.">
        <title>Draft Genome of Tanacetum Coccineum: Genomic Comparison of Closely Related Tanacetum-Family Plants.</title>
        <authorList>
            <person name="Yamashiro T."/>
            <person name="Shiraishi A."/>
            <person name="Nakayama K."/>
            <person name="Satake H."/>
        </authorList>
    </citation>
    <scope>NUCLEOTIDE SEQUENCE</scope>
</reference>
<name>A0ABQ5AW69_9ASTR</name>